<feature type="region of interest" description="Disordered" evidence="3">
    <location>
        <begin position="456"/>
        <end position="476"/>
    </location>
</feature>
<name>A0ABR8KU80_9SPHN</name>
<keyword evidence="2" id="KW-0482">Metalloprotease</keyword>
<organism evidence="7 8">
    <name type="scientific">Erythrobacter rubeus</name>
    <dbReference type="NCBI Taxonomy" id="2760803"/>
    <lineage>
        <taxon>Bacteria</taxon>
        <taxon>Pseudomonadati</taxon>
        <taxon>Pseudomonadota</taxon>
        <taxon>Alphaproteobacteria</taxon>
        <taxon>Sphingomonadales</taxon>
        <taxon>Erythrobacteraceae</taxon>
        <taxon>Erythrobacter/Porphyrobacter group</taxon>
        <taxon>Erythrobacter</taxon>
    </lineage>
</organism>
<evidence type="ECO:0000259" key="6">
    <source>
        <dbReference type="Pfam" id="PF05193"/>
    </source>
</evidence>
<feature type="domain" description="Peptidase M16 C-terminal" evidence="6">
    <location>
        <begin position="672"/>
        <end position="845"/>
    </location>
</feature>
<evidence type="ECO:0000259" key="5">
    <source>
        <dbReference type="Pfam" id="PF00675"/>
    </source>
</evidence>
<gene>
    <name evidence="7" type="ORF">IB285_11040</name>
</gene>
<evidence type="ECO:0000256" key="4">
    <source>
        <dbReference type="SAM" id="SignalP"/>
    </source>
</evidence>
<dbReference type="PANTHER" id="PTHR11851">
    <property type="entry name" value="METALLOPROTEASE"/>
    <property type="match status" value="1"/>
</dbReference>
<evidence type="ECO:0000256" key="2">
    <source>
        <dbReference type="ARBA" id="ARBA00023049"/>
    </source>
</evidence>
<proteinExistence type="inferred from homology"/>
<dbReference type="EMBL" id="JACXLC010000001">
    <property type="protein sequence ID" value="MBD2842788.1"/>
    <property type="molecule type" value="Genomic_DNA"/>
</dbReference>
<protein>
    <submittedName>
        <fullName evidence="7">Insulinase family protein</fullName>
    </submittedName>
</protein>
<keyword evidence="8" id="KW-1185">Reference proteome</keyword>
<dbReference type="Gene3D" id="3.30.830.10">
    <property type="entry name" value="Metalloenzyme, LuxS/M16 peptidase-like"/>
    <property type="match status" value="4"/>
</dbReference>
<dbReference type="InterPro" id="IPR011249">
    <property type="entry name" value="Metalloenz_LuxS/M16"/>
</dbReference>
<dbReference type="PANTHER" id="PTHR11851:SF49">
    <property type="entry name" value="MITOCHONDRIAL-PROCESSING PEPTIDASE SUBUNIT ALPHA"/>
    <property type="match status" value="1"/>
</dbReference>
<feature type="domain" description="Peptidase M16 C-terminal" evidence="6">
    <location>
        <begin position="210"/>
        <end position="387"/>
    </location>
</feature>
<dbReference type="SUPFAM" id="SSF63411">
    <property type="entry name" value="LuxS/MPP-like metallohydrolase"/>
    <property type="match status" value="4"/>
</dbReference>
<keyword evidence="4" id="KW-0732">Signal</keyword>
<comment type="similarity">
    <text evidence="1">Belongs to the peptidase M16 family.</text>
</comment>
<dbReference type="InterPro" id="IPR050361">
    <property type="entry name" value="MPP/UQCRC_Complex"/>
</dbReference>
<evidence type="ECO:0000313" key="7">
    <source>
        <dbReference type="EMBL" id="MBD2842788.1"/>
    </source>
</evidence>
<dbReference type="InterPro" id="IPR011765">
    <property type="entry name" value="Pept_M16_N"/>
</dbReference>
<feature type="domain" description="Peptidase M16 N-terminal" evidence="5">
    <location>
        <begin position="55"/>
        <end position="171"/>
    </location>
</feature>
<dbReference type="Proteomes" id="UP000635384">
    <property type="component" value="Unassembled WGS sequence"/>
</dbReference>
<keyword evidence="2" id="KW-0645">Protease</keyword>
<evidence type="ECO:0000313" key="8">
    <source>
        <dbReference type="Proteomes" id="UP000635384"/>
    </source>
</evidence>
<feature type="chain" id="PRO_5047288331" evidence="4">
    <location>
        <begin position="24"/>
        <end position="960"/>
    </location>
</feature>
<accession>A0ABR8KU80</accession>
<evidence type="ECO:0000256" key="3">
    <source>
        <dbReference type="SAM" id="MobiDB-lite"/>
    </source>
</evidence>
<keyword evidence="2" id="KW-0378">Hydrolase</keyword>
<dbReference type="InterPro" id="IPR007863">
    <property type="entry name" value="Peptidase_M16_C"/>
</dbReference>
<feature type="signal peptide" evidence="4">
    <location>
        <begin position="1"/>
        <end position="23"/>
    </location>
</feature>
<feature type="domain" description="Peptidase M16 N-terminal" evidence="5">
    <location>
        <begin position="519"/>
        <end position="640"/>
    </location>
</feature>
<sequence>MIRKSMLAGVAAAAFVAATPASGHGTDDHGPGEHAELSAPAIEYSLWTLKNGLRVIAIPDASTSTVTTSLWYDIGSKLDPEGRSGFAHLFEHILSRKTENMPYNMIYGLTADIGGTRNASNWIDRTNYFEQVPAEYLETMLWTHRERMAKVVVDDEVFETERGVVKEELRQRVLAPPYGRLQRFVIAENAYDVMPHRRPGIGSIEDLDSATLDDARAFYEAYYGPDTATLIVAGNFELERLRALVETYFGDIPPRANPVDIAIEIRELEASGPRTVNATAPNVPLPVVGAVWKAPPTTDPDAAALEVLEAVLSRGDNSRLDNALVRSGQAVQVAASVLLFREAGQIATYAVVSGDDKMAPATETLDAEIERIRTEPITDEELAEAKSEIVSGTLRRRETARGRAFELGEALVSSGDPDFADYRLRQITQVTAEDVMRVAAKYLDPQKRVSITYTQGEDDPSKYANPVPLPEFRTLPPATGEIRSVKSEGERMQPPGPGTAPEVAAPEIVEARLANDIRVVAVQTGDVPIATISMLVPGGSKTDPRTKAGIAQLAASLAEKGVDGMDAQEIAAKFESLGASFGGGAGSDGTVFSLTAPVANMDEAGALAARIVRGATYPEDEFARERDRAASGLRVSMQEPGSLSRYIARVAMYGDAPYGTQPEGTAESLAAITREDLIAHREAYFHPDTMQIVASGGIDPEAAIALAEDMFGDWSVDTEAGDVPAEAAGESQPVRTIVVDMPDAGQASVIAAVRAPSRNDADFYPLELANSVLGGGSSGRLFEEIRTKRSLSYGAYSGFADRADESILTASAQTKNETAGEVAEILLNEFGRLGSEPLGEELLAKRRLYLAGRYARALETSGGFNSIVANLLQQGLDPAEAIELADRLEAVGSDAASAAAQTYVDPAKATVVIVGDAAQFLEDLQKVRGEVEVIPAYELNLASADLRRESVGAEATSDAD</sequence>
<comment type="caution">
    <text evidence="7">The sequence shown here is derived from an EMBL/GenBank/DDBJ whole genome shotgun (WGS) entry which is preliminary data.</text>
</comment>
<evidence type="ECO:0000256" key="1">
    <source>
        <dbReference type="ARBA" id="ARBA00007261"/>
    </source>
</evidence>
<dbReference type="Pfam" id="PF05193">
    <property type="entry name" value="Peptidase_M16_C"/>
    <property type="match status" value="2"/>
</dbReference>
<dbReference type="RefSeq" id="WP_190788221.1">
    <property type="nucleotide sequence ID" value="NZ_JACXLC010000001.1"/>
</dbReference>
<reference evidence="7 8" key="1">
    <citation type="submission" date="2020-09" db="EMBL/GenBank/DDBJ databases">
        <authorList>
            <person name="Yoon J.-W."/>
        </authorList>
    </citation>
    <scope>NUCLEOTIDE SEQUENCE [LARGE SCALE GENOMIC DNA]</scope>
    <source>
        <strain evidence="7 8">KMU-140</strain>
    </source>
</reference>
<dbReference type="Pfam" id="PF00675">
    <property type="entry name" value="Peptidase_M16"/>
    <property type="match status" value="2"/>
</dbReference>